<dbReference type="Gene3D" id="1.20.1740.10">
    <property type="entry name" value="Amino acid/polyamine transporter I"/>
    <property type="match status" value="1"/>
</dbReference>
<keyword evidence="6 8" id="KW-1133">Transmembrane helix</keyword>
<feature type="transmembrane region" description="Helical" evidence="8">
    <location>
        <begin position="186"/>
        <end position="205"/>
    </location>
</feature>
<dbReference type="Pfam" id="PF03845">
    <property type="entry name" value="Spore_permease"/>
    <property type="match status" value="1"/>
</dbReference>
<keyword evidence="10" id="KW-1185">Reference proteome</keyword>
<keyword evidence="4" id="KW-0309">Germination</keyword>
<name>A0A2K8N2M7_9BACL</name>
<evidence type="ECO:0000313" key="9">
    <source>
        <dbReference type="EMBL" id="ATY83791.1"/>
    </source>
</evidence>
<evidence type="ECO:0000256" key="2">
    <source>
        <dbReference type="ARBA" id="ARBA00007998"/>
    </source>
</evidence>
<dbReference type="PANTHER" id="PTHR34975">
    <property type="entry name" value="SPORE GERMINATION PROTEIN A2"/>
    <property type="match status" value="1"/>
</dbReference>
<evidence type="ECO:0000256" key="8">
    <source>
        <dbReference type="SAM" id="Phobius"/>
    </source>
</evidence>
<keyword evidence="7 8" id="KW-0472">Membrane</keyword>
<evidence type="ECO:0000256" key="1">
    <source>
        <dbReference type="ARBA" id="ARBA00004141"/>
    </source>
</evidence>
<dbReference type="NCBIfam" id="TIGR00912">
    <property type="entry name" value="2A0309"/>
    <property type="match status" value="1"/>
</dbReference>
<feature type="transmembrane region" description="Helical" evidence="8">
    <location>
        <begin position="38"/>
        <end position="61"/>
    </location>
</feature>
<dbReference type="GO" id="GO:0009847">
    <property type="term" value="P:spore germination"/>
    <property type="evidence" value="ECO:0007669"/>
    <property type="project" value="InterPro"/>
</dbReference>
<feature type="transmembrane region" description="Helical" evidence="8">
    <location>
        <begin position="81"/>
        <end position="101"/>
    </location>
</feature>
<evidence type="ECO:0000256" key="3">
    <source>
        <dbReference type="ARBA" id="ARBA00022448"/>
    </source>
</evidence>
<dbReference type="Proteomes" id="UP000231932">
    <property type="component" value="Chromosome"/>
</dbReference>
<evidence type="ECO:0000256" key="5">
    <source>
        <dbReference type="ARBA" id="ARBA00022692"/>
    </source>
</evidence>
<comment type="similarity">
    <text evidence="2">Belongs to the amino acid-polyamine-organocation (APC) superfamily. Spore germination protein (SGP) (TC 2.A.3.9) family.</text>
</comment>
<feature type="transmembrane region" description="Helical" evidence="8">
    <location>
        <begin position="307"/>
        <end position="323"/>
    </location>
</feature>
<evidence type="ECO:0000256" key="6">
    <source>
        <dbReference type="ARBA" id="ARBA00022989"/>
    </source>
</evidence>
<keyword evidence="5 8" id="KW-0812">Transmembrane</keyword>
<dbReference type="InterPro" id="IPR004761">
    <property type="entry name" value="Spore_GerAB"/>
</dbReference>
<accession>A0A2K8N2M7</accession>
<comment type="subcellular location">
    <subcellularLocation>
        <location evidence="1">Membrane</location>
        <topology evidence="1">Multi-pass membrane protein</topology>
    </subcellularLocation>
</comment>
<dbReference type="RefSeq" id="WP_100666629.1">
    <property type="nucleotide sequence ID" value="NZ_CP024955.1"/>
</dbReference>
<proteinExistence type="inferred from homology"/>
<sequence length="376" mass="40749">MPGQKQITTTQATAVVISTAIGVGVLSLPFFASSLAGSSAPLATVLGVVFVLIALALNTVVSLRFSTLSMVQYSEEVFGPWIGRMAGLGIAALFLGLTALAAREFGEIVTTTLLHRTPLEVILTLTLLMAAVSNRHDIATFAYIHSFYLPFILIPAFIMLTIALRYGDPFQVMPLYNGEWWGIAKGALLTASLFQGAFIITVLIPSMYRPRAAWIAVTLGMGIVGLLMVMAVVAALTVLGTEEAKQFFWPTLEMIRSMTLPGEILERIDVLLTIVWVVAVYTTLFSSYYLTVYVLGEIVRLKDHRPFALAVLPLIVGLALLPQDVHQLYRWIGRVGYFIDAASVGYPTIVLILAWLRGKRGRVADEGSTVAPPGGS</sequence>
<evidence type="ECO:0000313" key="10">
    <source>
        <dbReference type="Proteomes" id="UP000231932"/>
    </source>
</evidence>
<feature type="transmembrane region" description="Helical" evidence="8">
    <location>
        <begin position="335"/>
        <end position="356"/>
    </location>
</feature>
<keyword evidence="3" id="KW-0813">Transport</keyword>
<evidence type="ECO:0000256" key="7">
    <source>
        <dbReference type="ARBA" id="ARBA00023136"/>
    </source>
</evidence>
<protein>
    <submittedName>
        <fullName evidence="9">Spore gernimation protein</fullName>
    </submittedName>
</protein>
<reference evidence="10" key="1">
    <citation type="submission" date="2017-11" db="EMBL/GenBank/DDBJ databases">
        <title>Complete Genome Sequence of Kyrpidia sp. Strain EA-1, a thermophilic, hydrogen-oxidizing Bacterium, isolated from the Azores.</title>
        <authorList>
            <person name="Reiner J.E."/>
            <person name="Lapp C.J."/>
            <person name="Bunk B."/>
            <person name="Gescher J."/>
        </authorList>
    </citation>
    <scope>NUCLEOTIDE SEQUENCE [LARGE SCALE GENOMIC DNA]</scope>
    <source>
        <strain evidence="10">EA-1</strain>
    </source>
</reference>
<feature type="transmembrane region" description="Helical" evidence="8">
    <location>
        <begin position="113"/>
        <end position="132"/>
    </location>
</feature>
<dbReference type="PANTHER" id="PTHR34975:SF2">
    <property type="entry name" value="SPORE GERMINATION PROTEIN A2"/>
    <property type="match status" value="1"/>
</dbReference>
<feature type="transmembrane region" description="Helical" evidence="8">
    <location>
        <begin position="270"/>
        <end position="295"/>
    </location>
</feature>
<feature type="transmembrane region" description="Helical" evidence="8">
    <location>
        <begin position="212"/>
        <end position="239"/>
    </location>
</feature>
<dbReference type="KEGG" id="kyr:CVV65_01345"/>
<organism evidence="9 10">
    <name type="scientific">Kyrpidia spormannii</name>
    <dbReference type="NCBI Taxonomy" id="2055160"/>
    <lineage>
        <taxon>Bacteria</taxon>
        <taxon>Bacillati</taxon>
        <taxon>Bacillota</taxon>
        <taxon>Bacilli</taxon>
        <taxon>Bacillales</taxon>
        <taxon>Alicyclobacillaceae</taxon>
        <taxon>Kyrpidia</taxon>
    </lineage>
</organism>
<gene>
    <name evidence="9" type="ORF">CVV65_01345</name>
</gene>
<feature type="transmembrane region" description="Helical" evidence="8">
    <location>
        <begin position="12"/>
        <end position="32"/>
    </location>
</feature>
<dbReference type="GO" id="GO:0016020">
    <property type="term" value="C:membrane"/>
    <property type="evidence" value="ECO:0007669"/>
    <property type="project" value="UniProtKB-SubCell"/>
</dbReference>
<feature type="transmembrane region" description="Helical" evidence="8">
    <location>
        <begin position="144"/>
        <end position="166"/>
    </location>
</feature>
<evidence type="ECO:0000256" key="4">
    <source>
        <dbReference type="ARBA" id="ARBA00022544"/>
    </source>
</evidence>
<dbReference type="AlphaFoldDB" id="A0A2K8N2M7"/>
<dbReference type="EMBL" id="CP024955">
    <property type="protein sequence ID" value="ATY83791.1"/>
    <property type="molecule type" value="Genomic_DNA"/>
</dbReference>
<dbReference type="OrthoDB" id="2661055at2"/>